<dbReference type="InterPro" id="IPR036397">
    <property type="entry name" value="RNaseH_sf"/>
</dbReference>
<evidence type="ECO:0000259" key="2">
    <source>
        <dbReference type="Pfam" id="PF13966"/>
    </source>
</evidence>
<reference evidence="3" key="2">
    <citation type="journal article" date="2024" name="Plant">
        <title>Genomic evolution and insights into agronomic trait innovations of Sesamum species.</title>
        <authorList>
            <person name="Miao H."/>
            <person name="Wang L."/>
            <person name="Qu L."/>
            <person name="Liu H."/>
            <person name="Sun Y."/>
            <person name="Le M."/>
            <person name="Wang Q."/>
            <person name="Wei S."/>
            <person name="Zheng Y."/>
            <person name="Lin W."/>
            <person name="Duan Y."/>
            <person name="Cao H."/>
            <person name="Xiong S."/>
            <person name="Wang X."/>
            <person name="Wei L."/>
            <person name="Li C."/>
            <person name="Ma Q."/>
            <person name="Ju M."/>
            <person name="Zhao R."/>
            <person name="Li G."/>
            <person name="Mu C."/>
            <person name="Tian Q."/>
            <person name="Mei H."/>
            <person name="Zhang T."/>
            <person name="Gao T."/>
            <person name="Zhang H."/>
        </authorList>
    </citation>
    <scope>NUCLEOTIDE SEQUENCE</scope>
    <source>
        <strain evidence="3">G02</strain>
    </source>
</reference>
<dbReference type="PANTHER" id="PTHR33116:SF86">
    <property type="entry name" value="REVERSE TRANSCRIPTASE DOMAIN-CONTAINING PROTEIN"/>
    <property type="match status" value="1"/>
</dbReference>
<dbReference type="GO" id="GO:0004523">
    <property type="term" value="F:RNA-DNA hybrid ribonuclease activity"/>
    <property type="evidence" value="ECO:0007669"/>
    <property type="project" value="InterPro"/>
</dbReference>
<feature type="domain" description="RNase H type-1" evidence="1">
    <location>
        <begin position="447"/>
        <end position="569"/>
    </location>
</feature>
<dbReference type="GO" id="GO:0003676">
    <property type="term" value="F:nucleic acid binding"/>
    <property type="evidence" value="ECO:0007669"/>
    <property type="project" value="InterPro"/>
</dbReference>
<dbReference type="EMBL" id="JACGWJ010000003">
    <property type="protein sequence ID" value="KAL0431961.1"/>
    <property type="molecule type" value="Genomic_DNA"/>
</dbReference>
<dbReference type="Pfam" id="PF13966">
    <property type="entry name" value="zf-RVT"/>
    <property type="match status" value="1"/>
</dbReference>
<dbReference type="InterPro" id="IPR012337">
    <property type="entry name" value="RNaseH-like_sf"/>
</dbReference>
<reference evidence="3" key="1">
    <citation type="submission" date="2020-06" db="EMBL/GenBank/DDBJ databases">
        <authorList>
            <person name="Li T."/>
            <person name="Hu X."/>
            <person name="Zhang T."/>
            <person name="Song X."/>
            <person name="Zhang H."/>
            <person name="Dai N."/>
            <person name="Sheng W."/>
            <person name="Hou X."/>
            <person name="Wei L."/>
        </authorList>
    </citation>
    <scope>NUCLEOTIDE SEQUENCE</scope>
    <source>
        <strain evidence="3">G02</strain>
        <tissue evidence="3">Leaf</tissue>
    </source>
</reference>
<dbReference type="Gene3D" id="3.30.420.10">
    <property type="entry name" value="Ribonuclease H-like superfamily/Ribonuclease H"/>
    <property type="match status" value="1"/>
</dbReference>
<accession>A0AAW2VS92</accession>
<dbReference type="InterPro" id="IPR044730">
    <property type="entry name" value="RNase_H-like_dom_plant"/>
</dbReference>
<dbReference type="InterPro" id="IPR002156">
    <property type="entry name" value="RNaseH_domain"/>
</dbReference>
<dbReference type="Pfam" id="PF13456">
    <property type="entry name" value="RVT_3"/>
    <property type="match status" value="1"/>
</dbReference>
<feature type="domain" description="Reverse transcriptase zinc-binding" evidence="2">
    <location>
        <begin position="304"/>
        <end position="365"/>
    </location>
</feature>
<dbReference type="SUPFAM" id="SSF53098">
    <property type="entry name" value="Ribonuclease H-like"/>
    <property type="match status" value="1"/>
</dbReference>
<organism evidence="3">
    <name type="scientific">Sesamum radiatum</name>
    <name type="common">Black benniseed</name>
    <dbReference type="NCBI Taxonomy" id="300843"/>
    <lineage>
        <taxon>Eukaryota</taxon>
        <taxon>Viridiplantae</taxon>
        <taxon>Streptophyta</taxon>
        <taxon>Embryophyta</taxon>
        <taxon>Tracheophyta</taxon>
        <taxon>Spermatophyta</taxon>
        <taxon>Magnoliopsida</taxon>
        <taxon>eudicotyledons</taxon>
        <taxon>Gunneridae</taxon>
        <taxon>Pentapetalae</taxon>
        <taxon>asterids</taxon>
        <taxon>lamiids</taxon>
        <taxon>Lamiales</taxon>
        <taxon>Pedaliaceae</taxon>
        <taxon>Sesamum</taxon>
    </lineage>
</organism>
<evidence type="ECO:0000259" key="1">
    <source>
        <dbReference type="Pfam" id="PF13456"/>
    </source>
</evidence>
<evidence type="ECO:0000313" key="3">
    <source>
        <dbReference type="EMBL" id="KAL0431961.1"/>
    </source>
</evidence>
<proteinExistence type="predicted"/>
<protein>
    <submittedName>
        <fullName evidence="3">Mitochondrial protein</fullName>
    </submittedName>
</protein>
<dbReference type="AlphaFoldDB" id="A0AAW2VS92"/>
<dbReference type="CDD" id="cd06222">
    <property type="entry name" value="RNase_H_like"/>
    <property type="match status" value="1"/>
</dbReference>
<comment type="caution">
    <text evidence="3">The sequence shown here is derived from an EMBL/GenBank/DDBJ whole genome shotgun (WGS) entry which is preliminary data.</text>
</comment>
<gene>
    <name evidence="3" type="ORF">Sradi_0822100</name>
</gene>
<name>A0AAW2VS92_SESRA</name>
<dbReference type="InterPro" id="IPR026960">
    <property type="entry name" value="RVT-Znf"/>
</dbReference>
<sequence length="593" mass="67128">MGKEALCESLSSLFRVAAETGTVPGVAVCRDAPSISHLLFADDTMIFCPALLDTVHHVLHILDIYRFALGQEINLHKSSAVFSSNTPLEVQQRLSEALGIRLDNKHEIYLGLPTLAFRSKRAPFATLKDRIWRRVQGWHEKTLSQARKAILIQTVIQATPTYAMLCFRLPISLLKEIQSMAANFFRHDGDRRRIHWLSWKKKCFSKLDGGLGFRNLEAFNLALLAKQLWRILTRPDSLVSKVLKAKYFPRSHLFDASVGVSPSFTWRSLMAAKELFRAGCRWRVGIGRSVLIWQDPWLPRSPSFRAGIPNKAKVFLWQALRDILPLGHNLQKHFLLEASVCPLCGLEIENAIHTFLRCSFTRQVWALSGLRWHMLDSSHQSFESWFQALSLKLPPSEFNLVAMICWTIWWSRNLKAANKEFLLPLQVVEFARSYLFAFMGQSQVQINFDGSARPGAQSLGIGVIARDTMGHCLAWLSKTLDKIGTAEMAEAFATREALQFAIRKQWQRWVLEGDFSSLLAKLSVDNQDFSDIRPLVLDIRALSLHFESIFCSFVLRSGNSAADFLARRALNLEGDASSLPPGLNDVLHSDLAK</sequence>
<dbReference type="PANTHER" id="PTHR33116">
    <property type="entry name" value="REVERSE TRANSCRIPTASE ZINC-BINDING DOMAIN-CONTAINING PROTEIN-RELATED-RELATED"/>
    <property type="match status" value="1"/>
</dbReference>